<dbReference type="Gene3D" id="1.10.1300.10">
    <property type="entry name" value="3'5'-cyclic nucleotide phosphodiesterase, catalytic domain"/>
    <property type="match status" value="2"/>
</dbReference>
<dbReference type="PROSITE" id="PS51845">
    <property type="entry name" value="PDEASE_I_2"/>
    <property type="match status" value="2"/>
</dbReference>
<reference evidence="5" key="3">
    <citation type="submission" date="2025-09" db="UniProtKB">
        <authorList>
            <consortium name="Ensembl"/>
        </authorList>
    </citation>
    <scope>IDENTIFICATION</scope>
    <source>
        <strain evidence="5">Thoroughbred</strain>
    </source>
</reference>
<dbReference type="Proteomes" id="UP000002281">
    <property type="component" value="Chromosome 10"/>
</dbReference>
<dbReference type="Ensembl" id="ENSECAT00000089965.1">
    <property type="protein sequence ID" value="ENSECAP00000081300.1"/>
    <property type="gene ID" value="ENSECAG00000020846.3"/>
</dbReference>
<evidence type="ECO:0000313" key="6">
    <source>
        <dbReference type="Proteomes" id="UP000002281"/>
    </source>
</evidence>
<dbReference type="AlphaFoldDB" id="A0A9L0T451"/>
<feature type="region of interest" description="Disordered" evidence="3">
    <location>
        <begin position="372"/>
        <end position="405"/>
    </location>
</feature>
<feature type="domain" description="PDEase" evidence="4">
    <location>
        <begin position="194"/>
        <end position="376"/>
    </location>
</feature>
<dbReference type="InterPro" id="IPR002073">
    <property type="entry name" value="PDEase_catalytic_dom"/>
</dbReference>
<protein>
    <submittedName>
        <fullName evidence="5">Phosphodiesterase 7B</fullName>
    </submittedName>
</protein>
<dbReference type="GO" id="GO:0046872">
    <property type="term" value="F:metal ion binding"/>
    <property type="evidence" value="ECO:0007669"/>
    <property type="project" value="UniProtKB-KW"/>
</dbReference>
<dbReference type="GeneTree" id="ENSGT00940000159413"/>
<evidence type="ECO:0000256" key="3">
    <source>
        <dbReference type="SAM" id="MobiDB-lite"/>
    </source>
</evidence>
<dbReference type="PANTHER" id="PTHR11347">
    <property type="entry name" value="CYCLIC NUCLEOTIDE PHOSPHODIESTERASE"/>
    <property type="match status" value="1"/>
</dbReference>
<feature type="domain" description="PDEase" evidence="4">
    <location>
        <begin position="97"/>
        <end position="193"/>
    </location>
</feature>
<sequence>MSCLMVERCGEILFENPEQNVKCVCMLGDVRLRGQTGVPAERRGSYPFIDFRPLNNTTHSGEIGTKKKVKRLLSFQRYFHASRLLRGIVPQAPLHLLDEDYLGQARHMLSKVGMWDFDIFLFDRLTNGNSLVTLLCHLFSTHGLIHHFKLDMVTLHRFLVMVQEDYHSQNPYHNAVHAADVTQAMHCYLKEPKNMSVLENHHWRSTIGMLRESRLLAHLPKEMTQDIEQQLGSLILATDINRQNEFLARLRTHLHNKDLRLEDGRDRHFMLQIALKCADICNPCRVWEMSKQWSERVCEEFYRQGDLEQKFELEISPLCNQQKDSIPSIQIGFMTYIVEPLFREWARFTGNSALSENMLSHLAHNKAQWKSLLPKPHRGGSGGGPDLAGQGAEKEEQTGTRGDTP</sequence>
<name>A0A9L0T451_HORSE</name>
<evidence type="ECO:0000313" key="5">
    <source>
        <dbReference type="Ensembl" id="ENSECAP00000081300.1"/>
    </source>
</evidence>
<accession>A0A9L0T451</accession>
<evidence type="ECO:0000256" key="2">
    <source>
        <dbReference type="ARBA" id="ARBA00022801"/>
    </source>
</evidence>
<evidence type="ECO:0000259" key="4">
    <source>
        <dbReference type="PROSITE" id="PS51845"/>
    </source>
</evidence>
<gene>
    <name evidence="5" type="primary">PDE7B</name>
</gene>
<proteinExistence type="predicted"/>
<dbReference type="GO" id="GO:0007165">
    <property type="term" value="P:signal transduction"/>
    <property type="evidence" value="ECO:0007669"/>
    <property type="project" value="InterPro"/>
</dbReference>
<keyword evidence="1" id="KW-0479">Metal-binding</keyword>
<dbReference type="Pfam" id="PF00233">
    <property type="entry name" value="PDEase_I"/>
    <property type="match status" value="1"/>
</dbReference>
<keyword evidence="6" id="KW-1185">Reference proteome</keyword>
<feature type="compositionally biased region" description="Basic and acidic residues" evidence="3">
    <location>
        <begin position="392"/>
        <end position="405"/>
    </location>
</feature>
<organism evidence="5 6">
    <name type="scientific">Equus caballus</name>
    <name type="common">Horse</name>
    <dbReference type="NCBI Taxonomy" id="9796"/>
    <lineage>
        <taxon>Eukaryota</taxon>
        <taxon>Metazoa</taxon>
        <taxon>Chordata</taxon>
        <taxon>Craniata</taxon>
        <taxon>Vertebrata</taxon>
        <taxon>Euteleostomi</taxon>
        <taxon>Mammalia</taxon>
        <taxon>Eutheria</taxon>
        <taxon>Laurasiatheria</taxon>
        <taxon>Perissodactyla</taxon>
        <taxon>Equidae</taxon>
        <taxon>Equus</taxon>
    </lineage>
</organism>
<keyword evidence="2" id="KW-0378">Hydrolase</keyword>
<reference evidence="5 6" key="1">
    <citation type="journal article" date="2009" name="Science">
        <title>Genome sequence, comparative analysis, and population genetics of the domestic horse.</title>
        <authorList>
            <consortium name="Broad Institute Genome Sequencing Platform"/>
            <consortium name="Broad Institute Whole Genome Assembly Team"/>
            <person name="Wade C.M."/>
            <person name="Giulotto E."/>
            <person name="Sigurdsson S."/>
            <person name="Zoli M."/>
            <person name="Gnerre S."/>
            <person name="Imsland F."/>
            <person name="Lear T.L."/>
            <person name="Adelson D.L."/>
            <person name="Bailey E."/>
            <person name="Bellone R.R."/>
            <person name="Bloecker H."/>
            <person name="Distl O."/>
            <person name="Edgar R.C."/>
            <person name="Garber M."/>
            <person name="Leeb T."/>
            <person name="Mauceli E."/>
            <person name="MacLeod J.N."/>
            <person name="Penedo M.C.T."/>
            <person name="Raison J.M."/>
            <person name="Sharpe T."/>
            <person name="Vogel J."/>
            <person name="Andersson L."/>
            <person name="Antczak D.F."/>
            <person name="Biagi T."/>
            <person name="Binns M.M."/>
            <person name="Chowdhary B.P."/>
            <person name="Coleman S.J."/>
            <person name="Della Valle G."/>
            <person name="Fryc S."/>
            <person name="Guerin G."/>
            <person name="Hasegawa T."/>
            <person name="Hill E.W."/>
            <person name="Jurka J."/>
            <person name="Kiialainen A."/>
            <person name="Lindgren G."/>
            <person name="Liu J."/>
            <person name="Magnani E."/>
            <person name="Mickelson J.R."/>
            <person name="Murray J."/>
            <person name="Nergadze S.G."/>
            <person name="Onofrio R."/>
            <person name="Pedroni S."/>
            <person name="Piras M.F."/>
            <person name="Raudsepp T."/>
            <person name="Rocchi M."/>
            <person name="Roeed K.H."/>
            <person name="Ryder O.A."/>
            <person name="Searle S."/>
            <person name="Skow L."/>
            <person name="Swinburne J.E."/>
            <person name="Syvaenen A.C."/>
            <person name="Tozaki T."/>
            <person name="Valberg S.J."/>
            <person name="Vaudin M."/>
            <person name="White J.R."/>
            <person name="Zody M.C."/>
            <person name="Lander E.S."/>
            <person name="Lindblad-Toh K."/>
        </authorList>
    </citation>
    <scope>NUCLEOTIDE SEQUENCE [LARGE SCALE GENOMIC DNA]</scope>
    <source>
        <strain evidence="5 6">Thoroughbred</strain>
    </source>
</reference>
<reference evidence="5" key="2">
    <citation type="submission" date="2025-08" db="UniProtKB">
        <authorList>
            <consortium name="Ensembl"/>
        </authorList>
    </citation>
    <scope>IDENTIFICATION</scope>
    <source>
        <strain evidence="5">Thoroughbred</strain>
    </source>
</reference>
<dbReference type="SUPFAM" id="SSF109604">
    <property type="entry name" value="HD-domain/PDEase-like"/>
    <property type="match status" value="1"/>
</dbReference>
<dbReference type="InterPro" id="IPR036971">
    <property type="entry name" value="PDEase_catalytic_dom_sf"/>
</dbReference>
<dbReference type="GO" id="GO:0004114">
    <property type="term" value="F:3',5'-cyclic-nucleotide phosphodiesterase activity"/>
    <property type="evidence" value="ECO:0007669"/>
    <property type="project" value="InterPro"/>
</dbReference>
<evidence type="ECO:0000256" key="1">
    <source>
        <dbReference type="ARBA" id="ARBA00022723"/>
    </source>
</evidence>